<protein>
    <submittedName>
        <fullName evidence="1">Predicted protein</fullName>
    </submittedName>
</protein>
<accession>F2DZQ6</accession>
<sequence length="69" mass="8104">MFTNTEPPKNKELPRIQYFLSFFHLLEPVFWDCELLPLGTLIRTVLSTLSAIYPFDKGSFFFQQVFVLA</sequence>
<dbReference type="AlphaFoldDB" id="F2DZQ6"/>
<organism evidence="1">
    <name type="scientific">Hordeum vulgare subsp. vulgare</name>
    <name type="common">Domesticated barley</name>
    <dbReference type="NCBI Taxonomy" id="112509"/>
    <lineage>
        <taxon>Eukaryota</taxon>
        <taxon>Viridiplantae</taxon>
        <taxon>Streptophyta</taxon>
        <taxon>Embryophyta</taxon>
        <taxon>Tracheophyta</taxon>
        <taxon>Spermatophyta</taxon>
        <taxon>Magnoliopsida</taxon>
        <taxon>Liliopsida</taxon>
        <taxon>Poales</taxon>
        <taxon>Poaceae</taxon>
        <taxon>BOP clade</taxon>
        <taxon>Pooideae</taxon>
        <taxon>Triticodae</taxon>
        <taxon>Triticeae</taxon>
        <taxon>Hordeinae</taxon>
        <taxon>Hordeum</taxon>
    </lineage>
</organism>
<name>F2DZQ6_HORVV</name>
<evidence type="ECO:0000313" key="1">
    <source>
        <dbReference type="EMBL" id="BAK00578.1"/>
    </source>
</evidence>
<proteinExistence type="evidence at transcript level"/>
<dbReference type="EMBL" id="AK369377">
    <property type="protein sequence ID" value="BAK00578.1"/>
    <property type="molecule type" value="mRNA"/>
</dbReference>
<reference evidence="1" key="1">
    <citation type="journal article" date="2011" name="Plant Physiol.">
        <title>Comprehensive sequence analysis of 24,783 barley full-length cDNAs derived from 12 clone libraries.</title>
        <authorList>
            <person name="Matsumoto T."/>
            <person name="Tanaka T."/>
            <person name="Sakai H."/>
            <person name="Amano N."/>
            <person name="Kanamori H."/>
            <person name="Kurita K."/>
            <person name="Kikuta A."/>
            <person name="Kamiya K."/>
            <person name="Yamamoto M."/>
            <person name="Ikawa H."/>
            <person name="Fujii N."/>
            <person name="Hori K."/>
            <person name="Itoh T."/>
            <person name="Sato K."/>
        </authorList>
    </citation>
    <scope>NUCLEOTIDE SEQUENCE</scope>
</reference>